<dbReference type="CDD" id="cd03809">
    <property type="entry name" value="GT4_MtfB-like"/>
    <property type="match status" value="1"/>
</dbReference>
<gene>
    <name evidence="4" type="ORF">MRSR164_01545</name>
</gene>
<keyword evidence="1" id="KW-0808">Transferase</keyword>
<accession>A0ABU7T4S9</accession>
<evidence type="ECO:0000313" key="5">
    <source>
        <dbReference type="Proteomes" id="UP001349262"/>
    </source>
</evidence>
<evidence type="ECO:0000256" key="1">
    <source>
        <dbReference type="ARBA" id="ARBA00022679"/>
    </source>
</evidence>
<feature type="domain" description="Glycosyl transferase family 1" evidence="3">
    <location>
        <begin position="205"/>
        <end position="351"/>
    </location>
</feature>
<dbReference type="EMBL" id="MLBY01000002">
    <property type="protein sequence ID" value="MEE7455545.1"/>
    <property type="molecule type" value="Genomic_DNA"/>
</dbReference>
<dbReference type="Pfam" id="PF00534">
    <property type="entry name" value="Glycos_transf_1"/>
    <property type="match status" value="1"/>
</dbReference>
<sequence length="375" mass="40612">MYSGDVRPVTREPRLTHPRAPSPVATFAINGRFYAQPVTGVQRYAREVVSEIDRLLSHQGAQARMILPPTVAPPAFAAIQPSRAVGASGHLWEQAILPIRSERPLLNLCNTGPLAARRQIVCMHDTNVFDAPGSYSPAFRALYRVLLPGLVRRGATVTSVSHFSARQLARHLGISPQAITVMYNGREHVFRWNAAASGLPARLSGGRPFVLLLGSRARHKNAAFILRQAEALDALGIDLVVAGGSAAIFSRTETVSARNIHGLGFVTDDDLAWLYAHALCLAFPSRSEGFGVPLLEAMTLGCPVIASDQSCLPEICGGAALLANPDDAPAWQSHFRNLVASPELRADLRGRGLERAKAFSWREAAQGYLDLLRRL</sequence>
<evidence type="ECO:0000259" key="3">
    <source>
        <dbReference type="Pfam" id="PF00534"/>
    </source>
</evidence>
<proteinExistence type="predicted"/>
<dbReference type="Gene3D" id="3.40.50.2000">
    <property type="entry name" value="Glycogen Phosphorylase B"/>
    <property type="match status" value="2"/>
</dbReference>
<name>A0ABU7T4S9_9HYPH</name>
<comment type="caution">
    <text evidence="4">The sequence shown here is derived from an EMBL/GenBank/DDBJ whole genome shotgun (WGS) entry which is preliminary data.</text>
</comment>
<reference evidence="4 5" key="1">
    <citation type="journal article" date="2012" name="Genet. Mol. Biol.">
        <title>Analysis of 16S rRNA and mxaF genes revealing insights into Methylobacterium niche-specific plant association.</title>
        <authorList>
            <person name="Dourado M.N."/>
            <person name="Andreote F.D."/>
            <person name="Dini-Andreote F."/>
            <person name="Conti R."/>
            <person name="Araujo J.M."/>
            <person name="Araujo W.L."/>
        </authorList>
    </citation>
    <scope>NUCLEOTIDE SEQUENCE [LARGE SCALE GENOMIC DNA]</scope>
    <source>
        <strain evidence="4 5">SR1.6/4</strain>
    </source>
</reference>
<dbReference type="PANTHER" id="PTHR46401">
    <property type="entry name" value="GLYCOSYLTRANSFERASE WBBK-RELATED"/>
    <property type="match status" value="1"/>
</dbReference>
<dbReference type="PANTHER" id="PTHR46401:SF2">
    <property type="entry name" value="GLYCOSYLTRANSFERASE WBBK-RELATED"/>
    <property type="match status" value="1"/>
</dbReference>
<dbReference type="Proteomes" id="UP001349262">
    <property type="component" value="Unassembled WGS sequence"/>
</dbReference>
<protein>
    <recommendedName>
        <fullName evidence="3">Glycosyl transferase family 1 domain-containing protein</fullName>
    </recommendedName>
</protein>
<dbReference type="SUPFAM" id="SSF53756">
    <property type="entry name" value="UDP-Glycosyltransferase/glycogen phosphorylase"/>
    <property type="match status" value="1"/>
</dbReference>
<keyword evidence="5" id="KW-1185">Reference proteome</keyword>
<evidence type="ECO:0000256" key="2">
    <source>
        <dbReference type="SAM" id="MobiDB-lite"/>
    </source>
</evidence>
<feature type="region of interest" description="Disordered" evidence="2">
    <location>
        <begin position="1"/>
        <end position="21"/>
    </location>
</feature>
<evidence type="ECO:0000313" key="4">
    <source>
        <dbReference type="EMBL" id="MEE7455545.1"/>
    </source>
</evidence>
<dbReference type="InterPro" id="IPR001296">
    <property type="entry name" value="Glyco_trans_1"/>
</dbReference>
<organism evidence="4 5">
    <name type="scientific">Methylobacterium radiotolerans</name>
    <dbReference type="NCBI Taxonomy" id="31998"/>
    <lineage>
        <taxon>Bacteria</taxon>
        <taxon>Pseudomonadati</taxon>
        <taxon>Pseudomonadota</taxon>
        <taxon>Alphaproteobacteria</taxon>
        <taxon>Hyphomicrobiales</taxon>
        <taxon>Methylobacteriaceae</taxon>
        <taxon>Methylobacterium</taxon>
    </lineage>
</organism>